<keyword evidence="7 12" id="KW-0472">Membrane</keyword>
<accession>A0A2G9G0M4</accession>
<evidence type="ECO:0000313" key="15">
    <source>
        <dbReference type="Proteomes" id="UP000231279"/>
    </source>
</evidence>
<keyword evidence="10" id="KW-0539">Nucleus</keyword>
<protein>
    <recommendedName>
        <fullName evidence="13">NAC domain-containing protein</fullName>
    </recommendedName>
</protein>
<evidence type="ECO:0000256" key="7">
    <source>
        <dbReference type="ARBA" id="ARBA00023136"/>
    </source>
</evidence>
<dbReference type="Pfam" id="PF02365">
    <property type="entry name" value="NAM"/>
    <property type="match status" value="1"/>
</dbReference>
<reference evidence="15" key="1">
    <citation type="journal article" date="2018" name="Gigascience">
        <title>Genome assembly of the Pink Ipe (Handroanthus impetiginosus, Bignoniaceae), a highly valued, ecologically keystone Neotropical timber forest tree.</title>
        <authorList>
            <person name="Silva-Junior O.B."/>
            <person name="Grattapaglia D."/>
            <person name="Novaes E."/>
            <person name="Collevatti R.G."/>
        </authorList>
    </citation>
    <scope>NUCLEOTIDE SEQUENCE [LARGE SCALE GENOMIC DNA]</scope>
    <source>
        <strain evidence="15">cv. UFG-1</strain>
    </source>
</reference>
<feature type="transmembrane region" description="Helical" evidence="12">
    <location>
        <begin position="589"/>
        <end position="607"/>
    </location>
</feature>
<evidence type="ECO:0000259" key="13">
    <source>
        <dbReference type="PROSITE" id="PS51005"/>
    </source>
</evidence>
<feature type="compositionally biased region" description="Basic and acidic residues" evidence="11">
    <location>
        <begin position="532"/>
        <end position="549"/>
    </location>
</feature>
<evidence type="ECO:0000256" key="4">
    <source>
        <dbReference type="ARBA" id="ARBA00022989"/>
    </source>
</evidence>
<evidence type="ECO:0000256" key="11">
    <source>
        <dbReference type="SAM" id="MobiDB-lite"/>
    </source>
</evidence>
<sequence>MAVLPVKALPVGYRFRPTDEELVDHYLRLKINGRHKEVTCIREIDVCRWEPWDLPDLSVIESTDNEWFFFCPKDRKYQNGQRLNRATEKGYWKATGRDRNITSRKGAKIGMKKTLVFYTGRAPDGKRSNWVIHEYRATDKSLDGTHPGQGAFVLCRLFKKAALKPDENSESSNLNEVEEIVLSPTVAKSSAEDEQSESVTPAFDGQAEMQPPTAESRPTLSSEEAMVDNPVPIAWPSNSCIVDEMEENVLDTTSIPPNPELEKLLEDFCPSLEQLDWKMFSPLHSQVQSELGTYSNFSGDINNGQPNVPSQYGTNVININEFLNEVLVEPEEQSYGAIYSHSSLDSPKYVLQMAKDGNSSCESEGEVSQQQVQVMFQSGPIEEAIMQESPFQSEVTSQMAALERSSHSSNYDNATLGFQNNSYSLPNDFSSLSAGNQIPYLANTEEARGYSSAVGDTTGTGIKIRTRQVQKQPSVQNSTAQGIAPRRIRLQKKFQVGPVECGISNESADSKTIHEDESTQDDKATKVPTPAESKESTSGEASKDVESHDSSTSLKSKNDLPGNEPEDVSSLSTGRAPVPVSSSRYMPKVLLAISFIIMLVAVWGYYVF</sequence>
<dbReference type="GO" id="GO:0016020">
    <property type="term" value="C:membrane"/>
    <property type="evidence" value="ECO:0007669"/>
    <property type="project" value="UniProtKB-SubCell"/>
</dbReference>
<dbReference type="GO" id="GO:0006355">
    <property type="term" value="P:regulation of DNA-templated transcription"/>
    <property type="evidence" value="ECO:0007669"/>
    <property type="project" value="InterPro"/>
</dbReference>
<dbReference type="PROSITE" id="PS51005">
    <property type="entry name" value="NAC"/>
    <property type="match status" value="1"/>
</dbReference>
<dbReference type="GO" id="GO:0000976">
    <property type="term" value="F:transcription cis-regulatory region binding"/>
    <property type="evidence" value="ECO:0007669"/>
    <property type="project" value="UniProtKB-ARBA"/>
</dbReference>
<dbReference type="PANTHER" id="PTHR31744:SF216">
    <property type="entry name" value="NAC TRANSCRIPTION FACTOR"/>
    <property type="match status" value="1"/>
</dbReference>
<evidence type="ECO:0000313" key="14">
    <source>
        <dbReference type="EMBL" id="PIM98875.1"/>
    </source>
</evidence>
<feature type="compositionally biased region" description="Polar residues" evidence="11">
    <location>
        <begin position="467"/>
        <end position="481"/>
    </location>
</feature>
<dbReference type="AlphaFoldDB" id="A0A2G9G0M4"/>
<dbReference type="OrthoDB" id="737278at2759"/>
<evidence type="ECO:0000256" key="8">
    <source>
        <dbReference type="ARBA" id="ARBA00023159"/>
    </source>
</evidence>
<dbReference type="FunFam" id="2.170.150.80:FF:000002">
    <property type="entry name" value="Nac domain-containing protein 86"/>
    <property type="match status" value="1"/>
</dbReference>
<dbReference type="SUPFAM" id="SSF101941">
    <property type="entry name" value="NAC domain"/>
    <property type="match status" value="1"/>
</dbReference>
<dbReference type="EMBL" id="NKXS01008003">
    <property type="protein sequence ID" value="PIM98875.1"/>
    <property type="molecule type" value="Genomic_DNA"/>
</dbReference>
<dbReference type="STRING" id="429701.A0A2G9G0M4"/>
<evidence type="ECO:0000256" key="6">
    <source>
        <dbReference type="ARBA" id="ARBA00023125"/>
    </source>
</evidence>
<evidence type="ECO:0000256" key="3">
    <source>
        <dbReference type="ARBA" id="ARBA00022692"/>
    </source>
</evidence>
<feature type="region of interest" description="Disordered" evidence="11">
    <location>
        <begin position="465"/>
        <end position="486"/>
    </location>
</feature>
<evidence type="ECO:0000256" key="5">
    <source>
        <dbReference type="ARBA" id="ARBA00023015"/>
    </source>
</evidence>
<keyword evidence="5" id="KW-0805">Transcription regulation</keyword>
<organism evidence="14 15">
    <name type="scientific">Handroanthus impetiginosus</name>
    <dbReference type="NCBI Taxonomy" id="429701"/>
    <lineage>
        <taxon>Eukaryota</taxon>
        <taxon>Viridiplantae</taxon>
        <taxon>Streptophyta</taxon>
        <taxon>Embryophyta</taxon>
        <taxon>Tracheophyta</taxon>
        <taxon>Spermatophyta</taxon>
        <taxon>Magnoliopsida</taxon>
        <taxon>eudicotyledons</taxon>
        <taxon>Gunneridae</taxon>
        <taxon>Pentapetalae</taxon>
        <taxon>asterids</taxon>
        <taxon>lamiids</taxon>
        <taxon>Lamiales</taxon>
        <taxon>Bignoniaceae</taxon>
        <taxon>Crescentiina</taxon>
        <taxon>Tabebuia alliance</taxon>
        <taxon>Handroanthus</taxon>
    </lineage>
</organism>
<evidence type="ECO:0000256" key="10">
    <source>
        <dbReference type="ARBA" id="ARBA00023242"/>
    </source>
</evidence>
<dbReference type="InterPro" id="IPR003441">
    <property type="entry name" value="NAC-dom"/>
</dbReference>
<dbReference type="Proteomes" id="UP000231279">
    <property type="component" value="Unassembled WGS sequence"/>
</dbReference>
<evidence type="ECO:0000256" key="9">
    <source>
        <dbReference type="ARBA" id="ARBA00023163"/>
    </source>
</evidence>
<evidence type="ECO:0000256" key="12">
    <source>
        <dbReference type="SAM" id="Phobius"/>
    </source>
</evidence>
<dbReference type="InterPro" id="IPR036093">
    <property type="entry name" value="NAC_dom_sf"/>
</dbReference>
<gene>
    <name evidence="14" type="ORF">CDL12_28642</name>
</gene>
<keyword evidence="6" id="KW-0238">DNA-binding</keyword>
<keyword evidence="9" id="KW-0804">Transcription</keyword>
<feature type="region of interest" description="Disordered" evidence="11">
    <location>
        <begin position="501"/>
        <end position="577"/>
    </location>
</feature>
<keyword evidence="4 12" id="KW-1133">Transmembrane helix</keyword>
<evidence type="ECO:0000256" key="1">
    <source>
        <dbReference type="ARBA" id="ARBA00004123"/>
    </source>
</evidence>
<feature type="compositionally biased region" description="Basic and acidic residues" evidence="11">
    <location>
        <begin position="508"/>
        <end position="525"/>
    </location>
</feature>
<keyword evidence="3 12" id="KW-0812">Transmembrane</keyword>
<evidence type="ECO:0000256" key="2">
    <source>
        <dbReference type="ARBA" id="ARBA00004167"/>
    </source>
</evidence>
<feature type="region of interest" description="Disordered" evidence="11">
    <location>
        <begin position="185"/>
        <end position="229"/>
    </location>
</feature>
<comment type="subcellular location">
    <subcellularLocation>
        <location evidence="2">Membrane</location>
        <topology evidence="2">Single-pass membrane protein</topology>
    </subcellularLocation>
    <subcellularLocation>
        <location evidence="1">Nucleus</location>
    </subcellularLocation>
</comment>
<dbReference type="Gene3D" id="2.170.150.80">
    <property type="entry name" value="NAC domain"/>
    <property type="match status" value="1"/>
</dbReference>
<name>A0A2G9G0M4_9LAMI</name>
<comment type="caution">
    <text evidence="14">The sequence shown here is derived from an EMBL/GenBank/DDBJ whole genome shotgun (WGS) entry which is preliminary data.</text>
</comment>
<feature type="domain" description="NAC" evidence="13">
    <location>
        <begin position="9"/>
        <end position="160"/>
    </location>
</feature>
<proteinExistence type="predicted"/>
<dbReference type="PANTHER" id="PTHR31744">
    <property type="entry name" value="PROTEIN CUP-SHAPED COTYLEDON 2-RELATED"/>
    <property type="match status" value="1"/>
</dbReference>
<dbReference type="GO" id="GO:0005634">
    <property type="term" value="C:nucleus"/>
    <property type="evidence" value="ECO:0007669"/>
    <property type="project" value="UniProtKB-SubCell"/>
</dbReference>
<keyword evidence="8" id="KW-0010">Activator</keyword>
<keyword evidence="15" id="KW-1185">Reference proteome</keyword>